<proteinExistence type="inferred from homology"/>
<dbReference type="AlphaFoldDB" id="A0A0G4J1S1"/>
<dbReference type="InterPro" id="IPR016181">
    <property type="entry name" value="Acyl_CoA_acyltransferase"/>
</dbReference>
<dbReference type="EMBL" id="CDSF01000112">
    <property type="protein sequence ID" value="CEP01279.1"/>
    <property type="molecule type" value="Genomic_DNA"/>
</dbReference>
<dbReference type="SUPFAM" id="SSF55729">
    <property type="entry name" value="Acyl-CoA N-acyltransferases (Nat)"/>
    <property type="match status" value="1"/>
</dbReference>
<organism evidence="5 7">
    <name type="scientific">Plasmodiophora brassicae</name>
    <name type="common">Clubroot disease agent</name>
    <dbReference type="NCBI Taxonomy" id="37360"/>
    <lineage>
        <taxon>Eukaryota</taxon>
        <taxon>Sar</taxon>
        <taxon>Rhizaria</taxon>
        <taxon>Endomyxa</taxon>
        <taxon>Phytomyxea</taxon>
        <taxon>Plasmodiophorida</taxon>
        <taxon>Plasmodiophoridae</taxon>
        <taxon>Plasmodiophora</taxon>
    </lineage>
</organism>
<gene>
    <name evidence="5" type="ORF">PBRA_001885</name>
    <name evidence="6" type="ORF">PLBR_LOCUS8530</name>
</gene>
<reference evidence="5 7" key="1">
    <citation type="submission" date="2015-02" db="EMBL/GenBank/DDBJ databases">
        <authorList>
            <person name="Chooi Y.-H."/>
        </authorList>
    </citation>
    <scope>NUCLEOTIDE SEQUENCE [LARGE SCALE GENOMIC DNA]</scope>
    <source>
        <strain evidence="5">E3</strain>
    </source>
</reference>
<comment type="similarity">
    <text evidence="3">Belongs to the acetyltransferase family. MAK3 subfamily.</text>
</comment>
<dbReference type="EMBL" id="OVEO01000017">
    <property type="protein sequence ID" value="SPR01315.1"/>
    <property type="molecule type" value="Genomic_DNA"/>
</dbReference>
<evidence type="ECO:0000313" key="7">
    <source>
        <dbReference type="Proteomes" id="UP000039324"/>
    </source>
</evidence>
<evidence type="ECO:0000256" key="1">
    <source>
        <dbReference type="ARBA" id="ARBA00022679"/>
    </source>
</evidence>
<dbReference type="GO" id="GO:0031417">
    <property type="term" value="C:NatC complex"/>
    <property type="evidence" value="ECO:0007669"/>
    <property type="project" value="TreeGrafter"/>
</dbReference>
<dbReference type="PANTHER" id="PTHR45896:SF1">
    <property type="entry name" value="N-ALPHA-ACETYLTRANSFERASE 30"/>
    <property type="match status" value="1"/>
</dbReference>
<keyword evidence="2" id="KW-0012">Acyltransferase</keyword>
<protein>
    <recommendedName>
        <fullName evidence="4">N-acetyltransferase domain-containing protein</fullName>
    </recommendedName>
</protein>
<dbReference type="Pfam" id="PF00583">
    <property type="entry name" value="Acetyltransf_1"/>
    <property type="match status" value="1"/>
</dbReference>
<dbReference type="Gene3D" id="3.40.630.30">
    <property type="match status" value="1"/>
</dbReference>
<reference evidence="6 8" key="2">
    <citation type="submission" date="2018-03" db="EMBL/GenBank/DDBJ databases">
        <authorList>
            <person name="Fogelqvist J."/>
        </authorList>
    </citation>
    <scope>NUCLEOTIDE SEQUENCE [LARGE SCALE GENOMIC DNA]</scope>
</reference>
<keyword evidence="7" id="KW-1185">Reference proteome</keyword>
<dbReference type="PANTHER" id="PTHR45896">
    <property type="entry name" value="N-ALPHA-ACETYLTRANSFERASE 30"/>
    <property type="match status" value="1"/>
</dbReference>
<feature type="domain" description="N-acetyltransferase" evidence="4">
    <location>
        <begin position="11"/>
        <end position="160"/>
    </location>
</feature>
<geneLocation type="mitochondrion" evidence="6"/>
<dbReference type="OrthoDB" id="249099at2759"/>
<accession>A0A0G4J1S1</accession>
<dbReference type="InterPro" id="IPR044542">
    <property type="entry name" value="NAA30-like"/>
</dbReference>
<evidence type="ECO:0000313" key="8">
    <source>
        <dbReference type="Proteomes" id="UP000290189"/>
    </source>
</evidence>
<dbReference type="PROSITE" id="PS51186">
    <property type="entry name" value="GNAT"/>
    <property type="match status" value="1"/>
</dbReference>
<evidence type="ECO:0000259" key="4">
    <source>
        <dbReference type="PROSITE" id="PS51186"/>
    </source>
</evidence>
<evidence type="ECO:0000256" key="3">
    <source>
        <dbReference type="ARBA" id="ARBA00024025"/>
    </source>
</evidence>
<name>A0A0G4J1S1_PLABS</name>
<sequence length="171" mass="19867">MPTGEVAKDAIEFVTYESEHQLPLLQRLIDADLSEPYSVFTYRYFLNTWPHMCILAMCGKVCVGTIVGKCDPSKKGVRRGYIAMLDVDKQYRNRGLGSQLVRMILDRMIEDQCEEVVLETEVTNKEAVRLYEKLGFIKDKRLHRYYMNGVDAFRLKLWLPSPADKETPEHE</sequence>
<dbReference type="OMA" id="EDIQYTN"/>
<evidence type="ECO:0000313" key="5">
    <source>
        <dbReference type="EMBL" id="CEP01279.1"/>
    </source>
</evidence>
<keyword evidence="6" id="KW-0496">Mitochondrion</keyword>
<dbReference type="InterPro" id="IPR000182">
    <property type="entry name" value="GNAT_dom"/>
</dbReference>
<dbReference type="GO" id="GO:0004596">
    <property type="term" value="F:protein-N-terminal amino-acid acetyltransferase activity"/>
    <property type="evidence" value="ECO:0007669"/>
    <property type="project" value="InterPro"/>
</dbReference>
<evidence type="ECO:0000313" key="6">
    <source>
        <dbReference type="EMBL" id="SPR01315.1"/>
    </source>
</evidence>
<dbReference type="Proteomes" id="UP000039324">
    <property type="component" value="Unassembled WGS sequence"/>
</dbReference>
<evidence type="ECO:0000256" key="2">
    <source>
        <dbReference type="ARBA" id="ARBA00023315"/>
    </source>
</evidence>
<dbReference type="Proteomes" id="UP000290189">
    <property type="component" value="Unassembled WGS sequence"/>
</dbReference>
<keyword evidence="1" id="KW-0808">Transferase</keyword>
<dbReference type="CDD" id="cd04301">
    <property type="entry name" value="NAT_SF"/>
    <property type="match status" value="1"/>
</dbReference>
<dbReference type="STRING" id="37360.A0A0G4J1S1"/>